<keyword evidence="1" id="KW-0812">Transmembrane</keyword>
<organism evidence="2 3">
    <name type="scientific">Adhaeribacter rhizoryzae</name>
    <dbReference type="NCBI Taxonomy" id="2607907"/>
    <lineage>
        <taxon>Bacteria</taxon>
        <taxon>Pseudomonadati</taxon>
        <taxon>Bacteroidota</taxon>
        <taxon>Cytophagia</taxon>
        <taxon>Cytophagales</taxon>
        <taxon>Hymenobacteraceae</taxon>
        <taxon>Adhaeribacter</taxon>
    </lineage>
</organism>
<dbReference type="Proteomes" id="UP000323426">
    <property type="component" value="Unassembled WGS sequence"/>
</dbReference>
<dbReference type="RefSeq" id="WP_150089877.1">
    <property type="nucleotide sequence ID" value="NZ_VWSF01000013.1"/>
</dbReference>
<evidence type="ECO:0000256" key="1">
    <source>
        <dbReference type="SAM" id="Phobius"/>
    </source>
</evidence>
<evidence type="ECO:0000313" key="3">
    <source>
        <dbReference type="Proteomes" id="UP000323426"/>
    </source>
</evidence>
<feature type="transmembrane region" description="Helical" evidence="1">
    <location>
        <begin position="25"/>
        <end position="47"/>
    </location>
</feature>
<feature type="transmembrane region" description="Helical" evidence="1">
    <location>
        <begin position="53"/>
        <end position="75"/>
    </location>
</feature>
<dbReference type="AlphaFoldDB" id="A0A5M6D7L2"/>
<sequence>MAKPYFEIYNECQNKLSHFTLVKNILIKVGLLFTAVSLIVCGINLINENQDKALVMASAISFILTASCFLALLPVNQKIKDLRSQRKYRTKNMLVHS</sequence>
<proteinExistence type="predicted"/>
<dbReference type="EMBL" id="VWSF01000013">
    <property type="protein sequence ID" value="KAA5543497.1"/>
    <property type="molecule type" value="Genomic_DNA"/>
</dbReference>
<reference evidence="2 3" key="1">
    <citation type="submission" date="2019-09" db="EMBL/GenBank/DDBJ databases">
        <title>Genome sequence and assembly of Adhaeribacter sp.</title>
        <authorList>
            <person name="Chhetri G."/>
        </authorList>
    </citation>
    <scope>NUCLEOTIDE SEQUENCE [LARGE SCALE GENOMIC DNA]</scope>
    <source>
        <strain evidence="2 3">DK36</strain>
    </source>
</reference>
<keyword evidence="3" id="KW-1185">Reference proteome</keyword>
<gene>
    <name evidence="2" type="ORF">F0145_16390</name>
</gene>
<evidence type="ECO:0000313" key="2">
    <source>
        <dbReference type="EMBL" id="KAA5543497.1"/>
    </source>
</evidence>
<accession>A0A5M6D7L2</accession>
<protein>
    <submittedName>
        <fullName evidence="2">Uncharacterized protein</fullName>
    </submittedName>
</protein>
<name>A0A5M6D7L2_9BACT</name>
<keyword evidence="1" id="KW-1133">Transmembrane helix</keyword>
<keyword evidence="1" id="KW-0472">Membrane</keyword>
<comment type="caution">
    <text evidence="2">The sequence shown here is derived from an EMBL/GenBank/DDBJ whole genome shotgun (WGS) entry which is preliminary data.</text>
</comment>